<dbReference type="RefSeq" id="WP_161035346.1">
    <property type="nucleotide sequence ID" value="NZ_WWCL01000002.1"/>
</dbReference>
<accession>A0A845I3J8</accession>
<sequence length="90" mass="9475">MSLTSDVIAVGVAGVVIVLAGYLAKKKLEEMSNSAVRAVKDAWDGAVTATNDTVFGEGQTINSTIPLYNKELKNRPADYDPGDINSGAIF</sequence>
<dbReference type="Proteomes" id="UP000444316">
    <property type="component" value="Unassembled WGS sequence"/>
</dbReference>
<evidence type="ECO:0000313" key="2">
    <source>
        <dbReference type="EMBL" id="MYN45796.1"/>
    </source>
</evidence>
<keyword evidence="1" id="KW-0812">Transmembrane</keyword>
<reference evidence="2" key="1">
    <citation type="submission" date="2019-12" db="EMBL/GenBank/DDBJ databases">
        <title>Novel species isolated from a subtropical stream in China.</title>
        <authorList>
            <person name="Lu H."/>
        </authorList>
    </citation>
    <scope>NUCLEOTIDE SEQUENCE [LARGE SCALE GENOMIC DNA]</scope>
    <source>
        <strain evidence="2">FT93W</strain>
    </source>
</reference>
<proteinExistence type="predicted"/>
<feature type="transmembrane region" description="Helical" evidence="1">
    <location>
        <begin position="6"/>
        <end position="24"/>
    </location>
</feature>
<dbReference type="EMBL" id="WWCL01000002">
    <property type="protein sequence ID" value="MYN45796.1"/>
    <property type="molecule type" value="Genomic_DNA"/>
</dbReference>
<dbReference type="AlphaFoldDB" id="A0A845I3J8"/>
<keyword evidence="3" id="KW-1185">Reference proteome</keyword>
<evidence type="ECO:0000313" key="3">
    <source>
        <dbReference type="Proteomes" id="UP000444316"/>
    </source>
</evidence>
<gene>
    <name evidence="2" type="ORF">GTP23_12135</name>
</gene>
<organism evidence="2 3">
    <name type="scientific">Duganella fentianensis</name>
    <dbReference type="NCBI Taxonomy" id="2692177"/>
    <lineage>
        <taxon>Bacteria</taxon>
        <taxon>Pseudomonadati</taxon>
        <taxon>Pseudomonadota</taxon>
        <taxon>Betaproteobacteria</taxon>
        <taxon>Burkholderiales</taxon>
        <taxon>Oxalobacteraceae</taxon>
        <taxon>Telluria group</taxon>
        <taxon>Duganella</taxon>
    </lineage>
</organism>
<keyword evidence="1" id="KW-0472">Membrane</keyword>
<comment type="caution">
    <text evidence="2">The sequence shown here is derived from an EMBL/GenBank/DDBJ whole genome shotgun (WGS) entry which is preliminary data.</text>
</comment>
<protein>
    <submittedName>
        <fullName evidence="2">Uncharacterized protein</fullName>
    </submittedName>
</protein>
<name>A0A845I3J8_9BURK</name>
<evidence type="ECO:0000256" key="1">
    <source>
        <dbReference type="SAM" id="Phobius"/>
    </source>
</evidence>
<keyword evidence="1" id="KW-1133">Transmembrane helix</keyword>